<dbReference type="Gene3D" id="3.30.70.270">
    <property type="match status" value="1"/>
</dbReference>
<feature type="domain" description="GGDEF" evidence="1">
    <location>
        <begin position="56"/>
        <end position="191"/>
    </location>
</feature>
<evidence type="ECO:0000313" key="2">
    <source>
        <dbReference type="EMBL" id="KRN82393.1"/>
    </source>
</evidence>
<dbReference type="Proteomes" id="UP000182818">
    <property type="component" value="Unassembled WGS sequence"/>
</dbReference>
<evidence type="ECO:0000313" key="4">
    <source>
        <dbReference type="Proteomes" id="UP000051749"/>
    </source>
</evidence>
<dbReference type="GeneID" id="76043707"/>
<reference evidence="2 4" key="1">
    <citation type="journal article" date="2015" name="Genome Announc.">
        <title>Expanding the biotechnology potential of lactobacilli through comparative genomics of 213 strains and associated genera.</title>
        <authorList>
            <person name="Sun Z."/>
            <person name="Harris H.M."/>
            <person name="McCann A."/>
            <person name="Guo C."/>
            <person name="Argimon S."/>
            <person name="Zhang W."/>
            <person name="Yang X."/>
            <person name="Jeffery I.B."/>
            <person name="Cooney J.C."/>
            <person name="Kagawa T.F."/>
            <person name="Liu W."/>
            <person name="Song Y."/>
            <person name="Salvetti E."/>
            <person name="Wrobel A."/>
            <person name="Rasinkangas P."/>
            <person name="Parkhill J."/>
            <person name="Rea M.C."/>
            <person name="O'Sullivan O."/>
            <person name="Ritari J."/>
            <person name="Douillard F.P."/>
            <person name="Paul Ross R."/>
            <person name="Yang R."/>
            <person name="Briner A.E."/>
            <person name="Felis G.E."/>
            <person name="de Vos W.M."/>
            <person name="Barrangou R."/>
            <person name="Klaenhammer T.R."/>
            <person name="Caufield P.W."/>
            <person name="Cui Y."/>
            <person name="Zhang H."/>
            <person name="O'Toole P.W."/>
        </authorList>
    </citation>
    <scope>NUCLEOTIDE SEQUENCE [LARGE SCALE GENOMIC DNA]</scope>
    <source>
        <strain evidence="2 4">DSM 22301</strain>
    </source>
</reference>
<reference evidence="3 5" key="2">
    <citation type="submission" date="2016-10" db="EMBL/GenBank/DDBJ databases">
        <authorList>
            <person name="Varghese N."/>
            <person name="Submissions S."/>
        </authorList>
    </citation>
    <scope>NUCLEOTIDE SEQUENCE [LARGE SCALE GENOMIC DNA]</scope>
    <source>
        <strain evidence="3 5">CGMCC 1.3889</strain>
    </source>
</reference>
<dbReference type="GO" id="GO:0043709">
    <property type="term" value="P:cell adhesion involved in single-species biofilm formation"/>
    <property type="evidence" value="ECO:0007669"/>
    <property type="project" value="TreeGrafter"/>
</dbReference>
<dbReference type="InterPro" id="IPR029787">
    <property type="entry name" value="Nucleotide_cyclase"/>
</dbReference>
<accession>A0A0R2JYS5</accession>
<gene>
    <name evidence="2" type="ORF">IV87_GL000328</name>
    <name evidence="3" type="ORF">SAMN04487973_1103</name>
</gene>
<dbReference type="Pfam" id="PF00990">
    <property type="entry name" value="GGDEF"/>
    <property type="match status" value="1"/>
</dbReference>
<dbReference type="NCBIfam" id="TIGR00254">
    <property type="entry name" value="GGDEF"/>
    <property type="match status" value="1"/>
</dbReference>
<dbReference type="GO" id="GO:0005886">
    <property type="term" value="C:plasma membrane"/>
    <property type="evidence" value="ECO:0007669"/>
    <property type="project" value="TreeGrafter"/>
</dbReference>
<dbReference type="RefSeq" id="WP_057806453.1">
    <property type="nucleotide sequence ID" value="NZ_BJYP01000006.1"/>
</dbReference>
<keyword evidence="5" id="KW-1185">Reference proteome</keyword>
<dbReference type="STRING" id="319653.SAMN04487973_1103"/>
<dbReference type="SMART" id="SM00267">
    <property type="entry name" value="GGDEF"/>
    <property type="match status" value="1"/>
</dbReference>
<dbReference type="Proteomes" id="UP000051749">
    <property type="component" value="Unassembled WGS sequence"/>
</dbReference>
<sequence>MNAVLDFGITQLNDENDSLTVLSQQATTDPLTKLSNYLAFKKEFETQYQAYHNTEKSLSMIALDVDHFKRVNDEHGHLTGNNILEGIAKILLSETQKLSDATVYRVGGEEFNILLPNVDLKQAAKFSHHLQDRIRYTMFPINGLKLQITVSMGVAKLRNSDSASNLFYERADRLLYNSKGEGRNRVSVEKIKSKHKRN</sequence>
<dbReference type="OrthoDB" id="9759607at2"/>
<evidence type="ECO:0000259" key="1">
    <source>
        <dbReference type="PROSITE" id="PS50887"/>
    </source>
</evidence>
<dbReference type="CDD" id="cd01949">
    <property type="entry name" value="GGDEF"/>
    <property type="match status" value="1"/>
</dbReference>
<dbReference type="EMBL" id="JQBY01000011">
    <property type="protein sequence ID" value="KRN82393.1"/>
    <property type="molecule type" value="Genomic_DNA"/>
</dbReference>
<dbReference type="InterPro" id="IPR000160">
    <property type="entry name" value="GGDEF_dom"/>
</dbReference>
<evidence type="ECO:0000313" key="5">
    <source>
        <dbReference type="Proteomes" id="UP000182818"/>
    </source>
</evidence>
<dbReference type="GO" id="GO:0052621">
    <property type="term" value="F:diguanylate cyclase activity"/>
    <property type="evidence" value="ECO:0007669"/>
    <property type="project" value="TreeGrafter"/>
</dbReference>
<dbReference type="InterPro" id="IPR043128">
    <property type="entry name" value="Rev_trsase/Diguanyl_cyclase"/>
</dbReference>
<organism evidence="2 4">
    <name type="scientific">Pediococcus ethanolidurans</name>
    <dbReference type="NCBI Taxonomy" id="319653"/>
    <lineage>
        <taxon>Bacteria</taxon>
        <taxon>Bacillati</taxon>
        <taxon>Bacillota</taxon>
        <taxon>Bacilli</taxon>
        <taxon>Lactobacillales</taxon>
        <taxon>Lactobacillaceae</taxon>
        <taxon>Pediococcus</taxon>
    </lineage>
</organism>
<dbReference type="PANTHER" id="PTHR45138">
    <property type="entry name" value="REGULATORY COMPONENTS OF SENSORY TRANSDUCTION SYSTEM"/>
    <property type="match status" value="1"/>
</dbReference>
<dbReference type="PROSITE" id="PS50887">
    <property type="entry name" value="GGDEF"/>
    <property type="match status" value="1"/>
</dbReference>
<dbReference type="InterPro" id="IPR050469">
    <property type="entry name" value="Diguanylate_Cyclase"/>
</dbReference>
<comment type="caution">
    <text evidence="2">The sequence shown here is derived from an EMBL/GenBank/DDBJ whole genome shotgun (WGS) entry which is preliminary data.</text>
</comment>
<protein>
    <submittedName>
        <fullName evidence="2 3">Diguanylate cyclase</fullName>
    </submittedName>
</protein>
<evidence type="ECO:0000313" key="3">
    <source>
        <dbReference type="EMBL" id="SER57636.1"/>
    </source>
</evidence>
<dbReference type="EMBL" id="FOGK01000010">
    <property type="protein sequence ID" value="SER57636.1"/>
    <property type="molecule type" value="Genomic_DNA"/>
</dbReference>
<dbReference type="PANTHER" id="PTHR45138:SF9">
    <property type="entry name" value="DIGUANYLATE CYCLASE DGCM-RELATED"/>
    <property type="match status" value="1"/>
</dbReference>
<proteinExistence type="predicted"/>
<dbReference type="FunFam" id="3.30.70.270:FF:000001">
    <property type="entry name" value="Diguanylate cyclase domain protein"/>
    <property type="match status" value="1"/>
</dbReference>
<name>A0A0R2JYS5_9LACO</name>
<dbReference type="GO" id="GO:1902201">
    <property type="term" value="P:negative regulation of bacterial-type flagellum-dependent cell motility"/>
    <property type="evidence" value="ECO:0007669"/>
    <property type="project" value="TreeGrafter"/>
</dbReference>
<dbReference type="PATRIC" id="fig|319653.3.peg.336"/>
<dbReference type="AlphaFoldDB" id="A0A0R2JYS5"/>
<dbReference type="SUPFAM" id="SSF55073">
    <property type="entry name" value="Nucleotide cyclase"/>
    <property type="match status" value="1"/>
</dbReference>